<evidence type="ECO:0000313" key="3">
    <source>
        <dbReference type="EMBL" id="MCL7023408.1"/>
    </source>
</evidence>
<reference evidence="4" key="1">
    <citation type="submission" date="2022-03" db="EMBL/GenBank/DDBJ databases">
        <title>A functionally conserved STORR gene fusion in Papaver species that diverged 16.8 million years ago.</title>
        <authorList>
            <person name="Catania T."/>
        </authorList>
    </citation>
    <scope>NUCLEOTIDE SEQUENCE</scope>
    <source>
        <strain evidence="4">S-191538</strain>
    </source>
</reference>
<feature type="non-terminal residue" evidence="4">
    <location>
        <position position="101"/>
    </location>
</feature>
<dbReference type="Pfam" id="PF13839">
    <property type="entry name" value="PC-Esterase"/>
    <property type="match status" value="1"/>
</dbReference>
<comment type="caution">
    <text evidence="4">The sequence shown here is derived from an EMBL/GenBank/DDBJ whole genome shotgun (WGS) entry which is preliminary data.</text>
</comment>
<name>A0AA41SCI5_PAPNU</name>
<dbReference type="EMBL" id="JAJJMA010021917">
    <property type="protein sequence ID" value="MCL7023408.1"/>
    <property type="molecule type" value="Genomic_DNA"/>
</dbReference>
<dbReference type="Proteomes" id="UP001177140">
    <property type="component" value="Unassembled WGS sequence"/>
</dbReference>
<evidence type="ECO:0000259" key="2">
    <source>
        <dbReference type="Pfam" id="PF13839"/>
    </source>
</evidence>
<dbReference type="EMBL" id="JAJJMA010122695">
    <property type="protein sequence ID" value="MCL7032370.1"/>
    <property type="molecule type" value="Genomic_DNA"/>
</dbReference>
<dbReference type="AlphaFoldDB" id="A0AA41SCI5"/>
<dbReference type="GO" id="GO:0016413">
    <property type="term" value="F:O-acetyltransferase activity"/>
    <property type="evidence" value="ECO:0007669"/>
    <property type="project" value="InterPro"/>
</dbReference>
<evidence type="ECO:0000313" key="5">
    <source>
        <dbReference type="Proteomes" id="UP001177140"/>
    </source>
</evidence>
<accession>A0AA41SCI5</accession>
<evidence type="ECO:0000313" key="4">
    <source>
        <dbReference type="EMBL" id="MCL7032370.1"/>
    </source>
</evidence>
<keyword evidence="5" id="KW-1185">Reference proteome</keyword>
<gene>
    <name evidence="4" type="ORF">MKW94_001731</name>
    <name evidence="3" type="ORF">MKW94_012941</name>
</gene>
<sequence length="101" mass="11634">MFVGDSLSKNQYESLICLLHSSVPSANYTMVRTASLSTFKITEYEITVMLQRNVYLVDVVSEKIGRVLKLDSLESSKAWMGVDTLIFNTWHWWNRRGTTQP</sequence>
<comment type="similarity">
    <text evidence="1">Belongs to the PC-esterase family. TBL subfamily.</text>
</comment>
<proteinExistence type="inferred from homology"/>
<dbReference type="PANTHER" id="PTHR32285">
    <property type="entry name" value="PROTEIN TRICHOME BIREFRINGENCE-LIKE 9-RELATED"/>
    <property type="match status" value="1"/>
</dbReference>
<dbReference type="GO" id="GO:0005794">
    <property type="term" value="C:Golgi apparatus"/>
    <property type="evidence" value="ECO:0007669"/>
    <property type="project" value="TreeGrafter"/>
</dbReference>
<evidence type="ECO:0000256" key="1">
    <source>
        <dbReference type="ARBA" id="ARBA00007727"/>
    </source>
</evidence>
<protein>
    <recommendedName>
        <fullName evidence="2">Trichome birefringence-like C-terminal domain-containing protein</fullName>
    </recommendedName>
</protein>
<dbReference type="InterPro" id="IPR026057">
    <property type="entry name" value="TBL_C"/>
</dbReference>
<organism evidence="4 5">
    <name type="scientific">Papaver nudicaule</name>
    <name type="common">Iceland poppy</name>
    <dbReference type="NCBI Taxonomy" id="74823"/>
    <lineage>
        <taxon>Eukaryota</taxon>
        <taxon>Viridiplantae</taxon>
        <taxon>Streptophyta</taxon>
        <taxon>Embryophyta</taxon>
        <taxon>Tracheophyta</taxon>
        <taxon>Spermatophyta</taxon>
        <taxon>Magnoliopsida</taxon>
        <taxon>Ranunculales</taxon>
        <taxon>Papaveraceae</taxon>
        <taxon>Papaveroideae</taxon>
        <taxon>Papaver</taxon>
    </lineage>
</organism>
<dbReference type="PANTHER" id="PTHR32285:SF58">
    <property type="entry name" value="PROTEIN TRICHOME BIREFRINGENCE-LIKE 41"/>
    <property type="match status" value="1"/>
</dbReference>
<feature type="domain" description="Trichome birefringence-like C-terminal" evidence="2">
    <location>
        <begin position="1"/>
        <end position="98"/>
    </location>
</feature>
<dbReference type="InterPro" id="IPR029962">
    <property type="entry name" value="TBL"/>
</dbReference>